<dbReference type="GO" id="GO:0016715">
    <property type="term" value="F:oxidoreductase activity, acting on paired donors, with incorporation or reduction of molecular oxygen, reduced ascorbate as one donor, and incorporation of one atom of oxygen"/>
    <property type="evidence" value="ECO:0007669"/>
    <property type="project" value="InterPro"/>
</dbReference>
<dbReference type="WBParaSite" id="nRc.2.0.1.t10476-RA">
    <property type="protein sequence ID" value="nRc.2.0.1.t10476-RA"/>
    <property type="gene ID" value="nRc.2.0.1.g10476"/>
</dbReference>
<accession>A0A915IB37</accession>
<evidence type="ECO:0000313" key="3">
    <source>
        <dbReference type="Proteomes" id="UP000887565"/>
    </source>
</evidence>
<sequence length="115" mass="13304">MCFGFFRTCNKDNNQFIYGDLTLKNPRGDPYINCTFYPISDQSTTLIGGDVVASTCEMVNNEDHRIYIGPKVDNEMCNFYLMYWVDGRRILQKGTCISNGPPSYYWMQDLENVPL</sequence>
<name>A0A915IB37_ROMCU</name>
<dbReference type="Gene3D" id="2.60.120.230">
    <property type="match status" value="1"/>
</dbReference>
<keyword evidence="1" id="KW-1015">Disulfide bond</keyword>
<dbReference type="Proteomes" id="UP000887565">
    <property type="component" value="Unplaced"/>
</dbReference>
<proteinExistence type="predicted"/>
<evidence type="ECO:0000313" key="4">
    <source>
        <dbReference type="WBParaSite" id="nRc.2.0.1.t10476-RA"/>
    </source>
</evidence>
<dbReference type="SUPFAM" id="SSF49742">
    <property type="entry name" value="PHM/PNGase F"/>
    <property type="match status" value="1"/>
</dbReference>
<protein>
    <submittedName>
        <fullName evidence="4">Copper type II ascorbate-dependent monooxygenase C-terminal domain-containing protein</fullName>
    </submittedName>
</protein>
<dbReference type="InterPro" id="IPR014784">
    <property type="entry name" value="Cu2_ascorb_mOase-like_C"/>
</dbReference>
<dbReference type="AlphaFoldDB" id="A0A915IB37"/>
<dbReference type="Pfam" id="PF03712">
    <property type="entry name" value="Cu2_monoox_C"/>
    <property type="match status" value="1"/>
</dbReference>
<dbReference type="OMA" id="NEDHRIY"/>
<organism evidence="3 4">
    <name type="scientific">Romanomermis culicivorax</name>
    <name type="common">Nematode worm</name>
    <dbReference type="NCBI Taxonomy" id="13658"/>
    <lineage>
        <taxon>Eukaryota</taxon>
        <taxon>Metazoa</taxon>
        <taxon>Ecdysozoa</taxon>
        <taxon>Nematoda</taxon>
        <taxon>Enoplea</taxon>
        <taxon>Dorylaimia</taxon>
        <taxon>Mermithida</taxon>
        <taxon>Mermithoidea</taxon>
        <taxon>Mermithidae</taxon>
        <taxon>Romanomermis</taxon>
    </lineage>
</organism>
<evidence type="ECO:0000259" key="2">
    <source>
        <dbReference type="Pfam" id="PF03712"/>
    </source>
</evidence>
<reference evidence="4" key="1">
    <citation type="submission" date="2022-11" db="UniProtKB">
        <authorList>
            <consortium name="WormBaseParasite"/>
        </authorList>
    </citation>
    <scope>IDENTIFICATION</scope>
</reference>
<dbReference type="InterPro" id="IPR008977">
    <property type="entry name" value="PHM/PNGase_F_dom_sf"/>
</dbReference>
<dbReference type="InterPro" id="IPR024548">
    <property type="entry name" value="Cu2_monoox_C"/>
</dbReference>
<feature type="domain" description="Copper type II ascorbate-dependent monooxygenase C-terminal" evidence="2">
    <location>
        <begin position="30"/>
        <end position="107"/>
    </location>
</feature>
<evidence type="ECO:0000256" key="1">
    <source>
        <dbReference type="ARBA" id="ARBA00023157"/>
    </source>
</evidence>
<keyword evidence="3" id="KW-1185">Reference proteome</keyword>